<dbReference type="PANTHER" id="PTHR30011">
    <property type="entry name" value="ALKANESULFONATE MONOOXYGENASE-RELATED"/>
    <property type="match status" value="1"/>
</dbReference>
<dbReference type="Pfam" id="PF00296">
    <property type="entry name" value="Bac_luciferase"/>
    <property type="match status" value="1"/>
</dbReference>
<proteinExistence type="inferred from homology"/>
<evidence type="ECO:0000256" key="7">
    <source>
        <dbReference type="SAM" id="MobiDB-lite"/>
    </source>
</evidence>
<evidence type="ECO:0000256" key="3">
    <source>
        <dbReference type="ARBA" id="ARBA00023002"/>
    </source>
</evidence>
<name>A0A917EVU0_9MICO</name>
<evidence type="ECO:0000256" key="1">
    <source>
        <dbReference type="ARBA" id="ARBA00022630"/>
    </source>
</evidence>
<keyword evidence="2 6" id="KW-0288">FMN</keyword>
<evidence type="ECO:0000256" key="4">
    <source>
        <dbReference type="ARBA" id="ARBA00023033"/>
    </source>
</evidence>
<keyword evidence="3" id="KW-0560">Oxidoreductase</keyword>
<reference evidence="9 10" key="1">
    <citation type="journal article" date="2014" name="Int. J. Syst. Evol. Microbiol.">
        <title>Complete genome sequence of Corynebacterium casei LMG S-19264T (=DSM 44701T), isolated from a smear-ripened cheese.</title>
        <authorList>
            <consortium name="US DOE Joint Genome Institute (JGI-PGF)"/>
            <person name="Walter F."/>
            <person name="Albersmeier A."/>
            <person name="Kalinowski J."/>
            <person name="Ruckert C."/>
        </authorList>
    </citation>
    <scope>NUCLEOTIDE SEQUENCE [LARGE SCALE GENOMIC DNA]</scope>
    <source>
        <strain evidence="9 10">CGMCC 1.12976</strain>
    </source>
</reference>
<dbReference type="Gene3D" id="3.20.20.30">
    <property type="entry name" value="Luciferase-like domain"/>
    <property type="match status" value="1"/>
</dbReference>
<gene>
    <name evidence="9" type="ORF">GCM10011399_14630</name>
</gene>
<organism evidence="9 10">
    <name type="scientific">Subtercola lobariae</name>
    <dbReference type="NCBI Taxonomy" id="1588641"/>
    <lineage>
        <taxon>Bacteria</taxon>
        <taxon>Bacillati</taxon>
        <taxon>Actinomycetota</taxon>
        <taxon>Actinomycetes</taxon>
        <taxon>Micrococcales</taxon>
        <taxon>Microbacteriaceae</taxon>
        <taxon>Subtercola</taxon>
    </lineage>
</organism>
<dbReference type="EMBL" id="BMGP01000002">
    <property type="protein sequence ID" value="GGF22002.1"/>
    <property type="molecule type" value="Genomic_DNA"/>
</dbReference>
<evidence type="ECO:0000256" key="2">
    <source>
        <dbReference type="ARBA" id="ARBA00022643"/>
    </source>
</evidence>
<feature type="region of interest" description="Disordered" evidence="7">
    <location>
        <begin position="62"/>
        <end position="91"/>
    </location>
</feature>
<keyword evidence="4" id="KW-0503">Monooxygenase</keyword>
<feature type="binding site" evidence="6">
    <location>
        <position position="120"/>
    </location>
    <ligand>
        <name>FMN</name>
        <dbReference type="ChEBI" id="CHEBI:58210"/>
    </ligand>
</feature>
<feature type="compositionally biased region" description="Basic and acidic residues" evidence="7">
    <location>
        <begin position="68"/>
        <end position="91"/>
    </location>
</feature>
<dbReference type="AlphaFoldDB" id="A0A917EVU0"/>
<dbReference type="GO" id="GO:0004497">
    <property type="term" value="F:monooxygenase activity"/>
    <property type="evidence" value="ECO:0007669"/>
    <property type="project" value="UniProtKB-KW"/>
</dbReference>
<dbReference type="InterPro" id="IPR051260">
    <property type="entry name" value="Diverse_substr_monoxygenases"/>
</dbReference>
<evidence type="ECO:0000313" key="10">
    <source>
        <dbReference type="Proteomes" id="UP000598775"/>
    </source>
</evidence>
<evidence type="ECO:0000256" key="6">
    <source>
        <dbReference type="PIRSR" id="PIRSR000337-1"/>
    </source>
</evidence>
<evidence type="ECO:0000256" key="5">
    <source>
        <dbReference type="ARBA" id="ARBA00033748"/>
    </source>
</evidence>
<dbReference type="InterPro" id="IPR016215">
    <property type="entry name" value="NTA_MOA"/>
</dbReference>
<comment type="caution">
    <text evidence="9">The sequence shown here is derived from an EMBL/GenBank/DDBJ whole genome shotgun (WGS) entry which is preliminary data.</text>
</comment>
<dbReference type="RefSeq" id="WP_188675883.1">
    <property type="nucleotide sequence ID" value="NZ_BMGP01000002.1"/>
</dbReference>
<keyword evidence="1 6" id="KW-0285">Flavoprotein</keyword>
<evidence type="ECO:0000313" key="9">
    <source>
        <dbReference type="EMBL" id="GGF22002.1"/>
    </source>
</evidence>
<dbReference type="Proteomes" id="UP000598775">
    <property type="component" value="Unassembled WGS sequence"/>
</dbReference>
<dbReference type="SUPFAM" id="SSF51679">
    <property type="entry name" value="Bacterial luciferase-like"/>
    <property type="match status" value="1"/>
</dbReference>
<dbReference type="InterPro" id="IPR011251">
    <property type="entry name" value="Luciferase-like_dom"/>
</dbReference>
<dbReference type="PANTHER" id="PTHR30011:SF16">
    <property type="entry name" value="C2H2 FINGER DOMAIN TRANSCRIPTION FACTOR (EUROFUNG)-RELATED"/>
    <property type="match status" value="1"/>
</dbReference>
<dbReference type="PIRSF" id="PIRSF000337">
    <property type="entry name" value="NTA_MOA"/>
    <property type="match status" value="1"/>
</dbReference>
<comment type="similarity">
    <text evidence="5">Belongs to the NtaA/SnaA/DszA monooxygenase family.</text>
</comment>
<evidence type="ECO:0000259" key="8">
    <source>
        <dbReference type="Pfam" id="PF00296"/>
    </source>
</evidence>
<keyword evidence="10" id="KW-1185">Reference proteome</keyword>
<feature type="domain" description="Luciferase-like" evidence="8">
    <location>
        <begin position="96"/>
        <end position="331"/>
    </location>
</feature>
<sequence>MTTPLYLGVALDGAGWHPAAWREPDARPLDLFDVGYYTDLVRLARSADVDLVTIEDAVGLQTSGFGPAREHAENDRTETDHAEKDRTATDRTDEVRGRLDAVVLANAIAPRVSGIGLVPTVTTTHTEPFHTATALQTLDYVSEGWAGWRVQVSGRAHEAQHFGRRTIAPFDAAAITGGDPGAQALLAELFGEARDAVEVARRLWDSWQDDAIIREVETGRFIDRDKLHYIDFVGEYFSVKGPSIVPRSPQGQPVVFVLAHQKVPYELAVAEADIVAITPHTDEHLDQILSELRDAEQSVERLAGAPLQVWSEIVVLIEETAADARTALARLNDLHGQPLASDALVLAGSPAEVADQLLHWYHRGISGVRLRPARLPRDLHEITENIIPLLDRAGVRDTAQGAHSLRERLGFGAAPNRYAPAEVARTESITR</sequence>
<feature type="binding site" evidence="6">
    <location>
        <position position="56"/>
    </location>
    <ligand>
        <name>FMN</name>
        <dbReference type="ChEBI" id="CHEBI:58210"/>
    </ligand>
</feature>
<accession>A0A917EVU0</accession>
<protein>
    <submittedName>
        <fullName evidence="9">FMNH2-utilizing oxygenase</fullName>
    </submittedName>
</protein>
<dbReference type="GO" id="GO:0016705">
    <property type="term" value="F:oxidoreductase activity, acting on paired donors, with incorporation or reduction of molecular oxygen"/>
    <property type="evidence" value="ECO:0007669"/>
    <property type="project" value="InterPro"/>
</dbReference>
<dbReference type="InterPro" id="IPR036661">
    <property type="entry name" value="Luciferase-like_sf"/>
</dbReference>